<gene>
    <name evidence="1" type="ORF">JOF46_002470</name>
</gene>
<keyword evidence="2" id="KW-1185">Reference proteome</keyword>
<organism evidence="1 2">
    <name type="scientific">Paeniglutamicibacter psychrophenolicus</name>
    <dbReference type="NCBI Taxonomy" id="257454"/>
    <lineage>
        <taxon>Bacteria</taxon>
        <taxon>Bacillati</taxon>
        <taxon>Actinomycetota</taxon>
        <taxon>Actinomycetes</taxon>
        <taxon>Micrococcales</taxon>
        <taxon>Micrococcaceae</taxon>
        <taxon>Paeniglutamicibacter</taxon>
    </lineage>
</organism>
<dbReference type="Gene3D" id="3.40.50.1010">
    <property type="entry name" value="5'-nuclease"/>
    <property type="match status" value="1"/>
</dbReference>
<name>A0ABS4WF58_9MICC</name>
<dbReference type="RefSeq" id="WP_209907562.1">
    <property type="nucleotide sequence ID" value="NZ_BAAAMI010000017.1"/>
</dbReference>
<proteinExistence type="predicted"/>
<sequence length="269" mass="30348">MYLLDTNRLSPDWMVEHGTWLDRPLFASSVSAQELLGIQVPDKETGYRYALPVLDERVLNIHHGMSPDGFIRLVIDHGKRFPVSKHADRLTVPRSRLRAESLELGHAAIAVAHSGGHDRLFRAFASRGLRGKTLKRVLSKWEFLRSDIEAVIPLDEEIAAEAVVLANQFVEDGYRVKGTARNTMNDMYVAATSYVLAMPLLTDDAQLKIFYQKRGWSVTETDSVFVATPGPRAIDILKELKSHSDSRAYINQPPWLRSRVNRAPPPLPR</sequence>
<dbReference type="EMBL" id="JAGIOE010000001">
    <property type="protein sequence ID" value="MBP2374558.1"/>
    <property type="molecule type" value="Genomic_DNA"/>
</dbReference>
<dbReference type="Proteomes" id="UP000766570">
    <property type="component" value="Unassembled WGS sequence"/>
</dbReference>
<evidence type="ECO:0000313" key="2">
    <source>
        <dbReference type="Proteomes" id="UP000766570"/>
    </source>
</evidence>
<reference evidence="1 2" key="1">
    <citation type="submission" date="2021-03" db="EMBL/GenBank/DDBJ databases">
        <title>Sequencing the genomes of 1000 actinobacteria strains.</title>
        <authorList>
            <person name="Klenk H.-P."/>
        </authorList>
    </citation>
    <scope>NUCLEOTIDE SEQUENCE [LARGE SCALE GENOMIC DNA]</scope>
    <source>
        <strain evidence="1 2">DSM 15454</strain>
    </source>
</reference>
<dbReference type="SUPFAM" id="SSF88723">
    <property type="entry name" value="PIN domain-like"/>
    <property type="match status" value="1"/>
</dbReference>
<accession>A0ABS4WF58</accession>
<protein>
    <submittedName>
        <fullName evidence="1">Nucleic acid-binding protein</fullName>
    </submittedName>
</protein>
<comment type="caution">
    <text evidence="1">The sequence shown here is derived from an EMBL/GenBank/DDBJ whole genome shotgun (WGS) entry which is preliminary data.</text>
</comment>
<dbReference type="InterPro" id="IPR029060">
    <property type="entry name" value="PIN-like_dom_sf"/>
</dbReference>
<evidence type="ECO:0000313" key="1">
    <source>
        <dbReference type="EMBL" id="MBP2374558.1"/>
    </source>
</evidence>